<accession>A0ABR3KIC1</accession>
<sequence>MQDKQDSGNGYASGYASGKLFVICENFRDFQKDCRGLRPRLRFRQNLKNIYPQAMP</sequence>
<proteinExistence type="predicted"/>
<name>A0ABR3KIC1_TRISP</name>
<reference evidence="1 2" key="1">
    <citation type="submission" date="2024-07" db="EMBL/GenBank/DDBJ databases">
        <title>Enhanced genomic and transcriptomic resources for Trichinella pseudospiralis and T. spiralis underpin the discovery of pronounced molecular differences between stages and species.</title>
        <authorList>
            <person name="Pasi K.K."/>
            <person name="La Rosa G."/>
            <person name="Gomez-Morales M.A."/>
            <person name="Tosini F."/>
            <person name="Sumanam S."/>
            <person name="Young N.D."/>
            <person name="Chang B.C."/>
            <person name="Robin G.B."/>
        </authorList>
    </citation>
    <scope>NUCLEOTIDE SEQUENCE [LARGE SCALE GENOMIC DNA]</scope>
    <source>
        <strain evidence="1">ISS534</strain>
    </source>
</reference>
<dbReference type="EMBL" id="JBEUSY010000358">
    <property type="protein sequence ID" value="KAL1236973.1"/>
    <property type="molecule type" value="Genomic_DNA"/>
</dbReference>
<keyword evidence="2" id="KW-1185">Reference proteome</keyword>
<comment type="caution">
    <text evidence="1">The sequence shown here is derived from an EMBL/GenBank/DDBJ whole genome shotgun (WGS) entry which is preliminary data.</text>
</comment>
<organism evidence="1 2">
    <name type="scientific">Trichinella spiralis</name>
    <name type="common">Trichina worm</name>
    <dbReference type="NCBI Taxonomy" id="6334"/>
    <lineage>
        <taxon>Eukaryota</taxon>
        <taxon>Metazoa</taxon>
        <taxon>Ecdysozoa</taxon>
        <taxon>Nematoda</taxon>
        <taxon>Enoplea</taxon>
        <taxon>Dorylaimia</taxon>
        <taxon>Trichinellida</taxon>
        <taxon>Trichinellidae</taxon>
        <taxon>Trichinella</taxon>
    </lineage>
</organism>
<gene>
    <name evidence="1" type="ORF">TSPI_08635</name>
</gene>
<protein>
    <submittedName>
        <fullName evidence="1">Ral guanine nucleotide dissociation stimulator-like</fullName>
    </submittedName>
</protein>
<dbReference type="Proteomes" id="UP001558632">
    <property type="component" value="Unassembled WGS sequence"/>
</dbReference>
<evidence type="ECO:0000313" key="1">
    <source>
        <dbReference type="EMBL" id="KAL1236973.1"/>
    </source>
</evidence>
<evidence type="ECO:0000313" key="2">
    <source>
        <dbReference type="Proteomes" id="UP001558632"/>
    </source>
</evidence>